<evidence type="ECO:0000256" key="2">
    <source>
        <dbReference type="ARBA" id="ARBA00022692"/>
    </source>
</evidence>
<dbReference type="GO" id="GO:0016020">
    <property type="term" value="C:membrane"/>
    <property type="evidence" value="ECO:0007669"/>
    <property type="project" value="UniProtKB-SubCell"/>
</dbReference>
<organism evidence="7 8">
    <name type="scientific">Persicobacter diffluens</name>
    <dbReference type="NCBI Taxonomy" id="981"/>
    <lineage>
        <taxon>Bacteria</taxon>
        <taxon>Pseudomonadati</taxon>
        <taxon>Bacteroidota</taxon>
        <taxon>Cytophagia</taxon>
        <taxon>Cytophagales</taxon>
        <taxon>Persicobacteraceae</taxon>
        <taxon>Persicobacter</taxon>
    </lineage>
</organism>
<evidence type="ECO:0000256" key="5">
    <source>
        <dbReference type="SAM" id="Phobius"/>
    </source>
</evidence>
<keyword evidence="4 5" id="KW-0472">Membrane</keyword>
<feature type="transmembrane region" description="Helical" evidence="5">
    <location>
        <begin position="43"/>
        <end position="64"/>
    </location>
</feature>
<dbReference type="AlphaFoldDB" id="A0AAN4VXU9"/>
<feature type="transmembrane region" description="Helical" evidence="5">
    <location>
        <begin position="403"/>
        <end position="430"/>
    </location>
</feature>
<dbReference type="RefSeq" id="WP_338236676.1">
    <property type="nucleotide sequence ID" value="NZ_BQKE01000001.1"/>
</dbReference>
<evidence type="ECO:0000256" key="3">
    <source>
        <dbReference type="ARBA" id="ARBA00022989"/>
    </source>
</evidence>
<dbReference type="Pfam" id="PF00916">
    <property type="entry name" value="Sulfate_transp"/>
    <property type="match status" value="1"/>
</dbReference>
<feature type="transmembrane region" description="Helical" evidence="5">
    <location>
        <begin position="105"/>
        <end position="133"/>
    </location>
</feature>
<gene>
    <name evidence="7" type="primary">sulP</name>
    <name evidence="7" type="ORF">PEDI_16030</name>
</gene>
<dbReference type="GO" id="GO:0055085">
    <property type="term" value="P:transmembrane transport"/>
    <property type="evidence" value="ECO:0007669"/>
    <property type="project" value="InterPro"/>
</dbReference>
<evidence type="ECO:0000256" key="4">
    <source>
        <dbReference type="ARBA" id="ARBA00023136"/>
    </source>
</evidence>
<dbReference type="InterPro" id="IPR001902">
    <property type="entry name" value="SLC26A/SulP_fam"/>
</dbReference>
<dbReference type="InterPro" id="IPR011547">
    <property type="entry name" value="SLC26A/SulP_dom"/>
</dbReference>
<feature type="transmembrane region" description="Helical" evidence="5">
    <location>
        <begin position="70"/>
        <end position="93"/>
    </location>
</feature>
<feature type="domain" description="SLC26A/SulP transporter" evidence="6">
    <location>
        <begin position="15"/>
        <end position="402"/>
    </location>
</feature>
<comment type="subcellular location">
    <subcellularLocation>
        <location evidence="1">Membrane</location>
        <topology evidence="1">Multi-pass membrane protein</topology>
    </subcellularLocation>
</comment>
<evidence type="ECO:0000313" key="7">
    <source>
        <dbReference type="EMBL" id="GJM61051.1"/>
    </source>
</evidence>
<feature type="transmembrane region" description="Helical" evidence="5">
    <location>
        <begin position="365"/>
        <end position="382"/>
    </location>
</feature>
<evidence type="ECO:0000313" key="8">
    <source>
        <dbReference type="Proteomes" id="UP001310022"/>
    </source>
</evidence>
<dbReference type="Proteomes" id="UP001310022">
    <property type="component" value="Unassembled WGS sequence"/>
</dbReference>
<dbReference type="PANTHER" id="PTHR11814">
    <property type="entry name" value="SULFATE TRANSPORTER"/>
    <property type="match status" value="1"/>
</dbReference>
<sequence length="538" mass="58014">MKNSQSLSLSKSWPGDLLAGLVVFLVALPLCLGIALASGAPMFSGIIAGVVGGLIVAGISNSALGVSGPAAGLVVIVAGAIVDLGFEVFLLAVMISGLIQVAMGYLRAGIVAAFFPTSVIKGMLAGIGIIIILKQIQHALGYDRSFEGELAFMQSSGGNTFYEIVYAFLYFSPGAVMISVFSIILLIGWESKWIKSKQWLKLIPAPLLVVMLGIGLNEIFLHYFPLWAISNDYGNIHLVNLPEVVSFSELKGLLVLPDFGGIAQKEVYVVAITLAIVGSLESLLSLEATDKMDPYKRVSSKNRELIAQGWGNFCSGLIGGLPITQVIVRSSTNIVSGGKTKLAAIFHGLFMLLFVLLIPAFLNKIPLASLSAILIMVGYKLAKPSVFKSIFQKGRRQFVPFMLTVLGLVFTDMLMGIAIGMSLALFYILLNNYHTPAFLSHVKNLDGGQITIRLAQEVSFLNRASIALMLEDIPEDCALLVDGRDCHFIDEDVLEEIENFAHHAAEHQIQFRVKGLPQLNIPAKWRIDGALPEPAMPV</sequence>
<feature type="transmembrane region" description="Helical" evidence="5">
    <location>
        <begin position="267"/>
        <end position="286"/>
    </location>
</feature>
<reference evidence="7 8" key="1">
    <citation type="submission" date="2021-12" db="EMBL/GenBank/DDBJ databases">
        <title>Genome sequencing of bacteria with rrn-lacking chromosome and rrn-plasmid.</title>
        <authorList>
            <person name="Anda M."/>
            <person name="Iwasaki W."/>
        </authorList>
    </citation>
    <scope>NUCLEOTIDE SEQUENCE [LARGE SCALE GENOMIC DNA]</scope>
    <source>
        <strain evidence="7 8">NBRC 15940</strain>
    </source>
</reference>
<proteinExistence type="predicted"/>
<comment type="caution">
    <text evidence="7">The sequence shown here is derived from an EMBL/GenBank/DDBJ whole genome shotgun (WGS) entry which is preliminary data.</text>
</comment>
<feature type="transmembrane region" description="Helical" evidence="5">
    <location>
        <begin position="199"/>
        <end position="224"/>
    </location>
</feature>
<keyword evidence="8" id="KW-1185">Reference proteome</keyword>
<name>A0AAN4VXU9_9BACT</name>
<evidence type="ECO:0000256" key="1">
    <source>
        <dbReference type="ARBA" id="ARBA00004141"/>
    </source>
</evidence>
<protein>
    <submittedName>
        <fullName evidence="7">Sulfate permease</fullName>
    </submittedName>
</protein>
<evidence type="ECO:0000259" key="6">
    <source>
        <dbReference type="Pfam" id="PF00916"/>
    </source>
</evidence>
<feature type="transmembrane region" description="Helical" evidence="5">
    <location>
        <begin position="164"/>
        <end position="187"/>
    </location>
</feature>
<keyword evidence="2 5" id="KW-0812">Transmembrane</keyword>
<dbReference type="EMBL" id="BQKE01000001">
    <property type="protein sequence ID" value="GJM61051.1"/>
    <property type="molecule type" value="Genomic_DNA"/>
</dbReference>
<feature type="transmembrane region" description="Helical" evidence="5">
    <location>
        <begin position="17"/>
        <end position="36"/>
    </location>
</feature>
<keyword evidence="3 5" id="KW-1133">Transmembrane helix</keyword>
<accession>A0AAN4VXU9</accession>